<protein>
    <submittedName>
        <fullName evidence="2">3-oxoacyl-ACP synthase</fullName>
    </submittedName>
</protein>
<keyword evidence="3" id="KW-1185">Reference proteome</keyword>
<feature type="compositionally biased region" description="Basic and acidic residues" evidence="1">
    <location>
        <begin position="41"/>
        <end position="52"/>
    </location>
</feature>
<dbReference type="AlphaFoldDB" id="A0A6C0GDM4"/>
<evidence type="ECO:0000313" key="2">
    <source>
        <dbReference type="EMBL" id="QHT66065.1"/>
    </source>
</evidence>
<dbReference type="KEGG" id="rhoz:GXP67_04980"/>
<proteinExistence type="predicted"/>
<reference evidence="2 3" key="1">
    <citation type="submission" date="2020-01" db="EMBL/GenBank/DDBJ databases">
        <authorList>
            <person name="Kim M.K."/>
        </authorList>
    </citation>
    <scope>NUCLEOTIDE SEQUENCE [LARGE SCALE GENOMIC DNA]</scope>
    <source>
        <strain evidence="2 3">172606-1</strain>
    </source>
</reference>
<feature type="region of interest" description="Disordered" evidence="1">
    <location>
        <begin position="28"/>
        <end position="52"/>
    </location>
</feature>
<evidence type="ECO:0000313" key="3">
    <source>
        <dbReference type="Proteomes" id="UP000480178"/>
    </source>
</evidence>
<name>A0A6C0GDM4_9BACT</name>
<evidence type="ECO:0000256" key="1">
    <source>
        <dbReference type="SAM" id="MobiDB-lite"/>
    </source>
</evidence>
<dbReference type="RefSeq" id="WP_162442138.1">
    <property type="nucleotide sequence ID" value="NZ_CP048222.1"/>
</dbReference>
<dbReference type="Proteomes" id="UP000480178">
    <property type="component" value="Chromosome"/>
</dbReference>
<accession>A0A6C0GDM4</accession>
<dbReference type="EMBL" id="CP048222">
    <property type="protein sequence ID" value="QHT66065.1"/>
    <property type="molecule type" value="Genomic_DNA"/>
</dbReference>
<sequence>MTSDSTIAIKKQLLQICIDHQLKRVEHARKAMDDAQQSANSEERSTAGDKYDTSRAMSQNVRNMNAKQLQEALKDLATLQQINPQISPLAVCVGSVVKTTAGNYFIAISGGPYTVLKETYYSVSTAAPLGQILLGKKAGDTFLFRGKTFSISALF</sequence>
<gene>
    <name evidence="2" type="ORF">GXP67_04980</name>
</gene>
<organism evidence="2 3">
    <name type="scientific">Rhodocytophaga rosea</name>
    <dbReference type="NCBI Taxonomy" id="2704465"/>
    <lineage>
        <taxon>Bacteria</taxon>
        <taxon>Pseudomonadati</taxon>
        <taxon>Bacteroidota</taxon>
        <taxon>Cytophagia</taxon>
        <taxon>Cytophagales</taxon>
        <taxon>Rhodocytophagaceae</taxon>
        <taxon>Rhodocytophaga</taxon>
    </lineage>
</organism>